<comment type="similarity">
    <text evidence="1">Belongs to the LysR transcriptional regulatory family.</text>
</comment>
<dbReference type="OrthoDB" id="9803030at2"/>
<name>A0A074U8V5_9RHOB</name>
<dbReference type="InterPro" id="IPR036388">
    <property type="entry name" value="WH-like_DNA-bd_sf"/>
</dbReference>
<dbReference type="eggNOG" id="COG0583">
    <property type="taxonomic scope" value="Bacteria"/>
</dbReference>
<accession>A0A074U8V5</accession>
<evidence type="ECO:0000256" key="3">
    <source>
        <dbReference type="ARBA" id="ARBA00023125"/>
    </source>
</evidence>
<dbReference type="Gene3D" id="1.10.10.10">
    <property type="entry name" value="Winged helix-like DNA-binding domain superfamily/Winged helix DNA-binding domain"/>
    <property type="match status" value="1"/>
</dbReference>
<dbReference type="STRING" id="1185766.SAMN05216224_103152"/>
<evidence type="ECO:0000256" key="2">
    <source>
        <dbReference type="ARBA" id="ARBA00023015"/>
    </source>
</evidence>
<dbReference type="RefSeq" id="WP_038062629.1">
    <property type="nucleotide sequence ID" value="NZ_FOVB01000003.1"/>
</dbReference>
<dbReference type="SUPFAM" id="SSF46785">
    <property type="entry name" value="Winged helix' DNA-binding domain"/>
    <property type="match status" value="1"/>
</dbReference>
<evidence type="ECO:0000256" key="1">
    <source>
        <dbReference type="ARBA" id="ARBA00009437"/>
    </source>
</evidence>
<dbReference type="EMBL" id="JHEH01000003">
    <property type="protein sequence ID" value="KEP71112.1"/>
    <property type="molecule type" value="Genomic_DNA"/>
</dbReference>
<reference evidence="6 7" key="1">
    <citation type="submission" date="2014-03" db="EMBL/GenBank/DDBJ databases">
        <title>The draft genome sequence of Thioclava dalianensis DLFJ1-1.</title>
        <authorList>
            <person name="Lai Q."/>
            <person name="Shao Z."/>
        </authorList>
    </citation>
    <scope>NUCLEOTIDE SEQUENCE [LARGE SCALE GENOMIC DNA]</scope>
    <source>
        <strain evidence="6 7">DLFJ1-1</strain>
    </source>
</reference>
<evidence type="ECO:0000313" key="6">
    <source>
        <dbReference type="EMBL" id="KEP71112.1"/>
    </source>
</evidence>
<dbReference type="GO" id="GO:0003677">
    <property type="term" value="F:DNA binding"/>
    <property type="evidence" value="ECO:0007669"/>
    <property type="project" value="UniProtKB-KW"/>
</dbReference>
<dbReference type="AlphaFoldDB" id="A0A074U8V5"/>
<dbReference type="InterPro" id="IPR036390">
    <property type="entry name" value="WH_DNA-bd_sf"/>
</dbReference>
<dbReference type="GO" id="GO:0032993">
    <property type="term" value="C:protein-DNA complex"/>
    <property type="evidence" value="ECO:0007669"/>
    <property type="project" value="TreeGrafter"/>
</dbReference>
<dbReference type="GO" id="GO:0003700">
    <property type="term" value="F:DNA-binding transcription factor activity"/>
    <property type="evidence" value="ECO:0007669"/>
    <property type="project" value="InterPro"/>
</dbReference>
<dbReference type="PRINTS" id="PR00039">
    <property type="entry name" value="HTHLYSR"/>
</dbReference>
<dbReference type="PANTHER" id="PTHR30346">
    <property type="entry name" value="TRANSCRIPTIONAL DUAL REGULATOR HCAR-RELATED"/>
    <property type="match status" value="1"/>
</dbReference>
<dbReference type="InterPro" id="IPR005119">
    <property type="entry name" value="LysR_subst-bd"/>
</dbReference>
<dbReference type="Gene3D" id="3.40.190.10">
    <property type="entry name" value="Periplasmic binding protein-like II"/>
    <property type="match status" value="2"/>
</dbReference>
<proteinExistence type="inferred from homology"/>
<keyword evidence="3" id="KW-0238">DNA-binding</keyword>
<keyword evidence="4" id="KW-0804">Transcription</keyword>
<gene>
    <name evidence="6" type="ORF">DL1_10710</name>
</gene>
<dbReference type="SUPFAM" id="SSF53850">
    <property type="entry name" value="Periplasmic binding protein-like II"/>
    <property type="match status" value="1"/>
</dbReference>
<dbReference type="Proteomes" id="UP000027725">
    <property type="component" value="Unassembled WGS sequence"/>
</dbReference>
<evidence type="ECO:0000259" key="5">
    <source>
        <dbReference type="PROSITE" id="PS50931"/>
    </source>
</evidence>
<evidence type="ECO:0000256" key="4">
    <source>
        <dbReference type="ARBA" id="ARBA00023163"/>
    </source>
</evidence>
<dbReference type="PROSITE" id="PS50931">
    <property type="entry name" value="HTH_LYSR"/>
    <property type="match status" value="1"/>
</dbReference>
<feature type="domain" description="HTH lysR-type" evidence="5">
    <location>
        <begin position="6"/>
        <end position="63"/>
    </location>
</feature>
<evidence type="ECO:0000313" key="7">
    <source>
        <dbReference type="Proteomes" id="UP000027725"/>
    </source>
</evidence>
<protein>
    <submittedName>
        <fullName evidence="6">LysR family transcriptional regulator</fullName>
    </submittedName>
</protein>
<dbReference type="InterPro" id="IPR000847">
    <property type="entry name" value="LysR_HTH_N"/>
</dbReference>
<dbReference type="FunFam" id="1.10.10.10:FF:000001">
    <property type="entry name" value="LysR family transcriptional regulator"/>
    <property type="match status" value="1"/>
</dbReference>
<dbReference type="PANTHER" id="PTHR30346:SF9">
    <property type="entry name" value="LYSR FAMILY TRANSCRIPTIONAL REGULATOR"/>
    <property type="match status" value="1"/>
</dbReference>
<dbReference type="Pfam" id="PF00126">
    <property type="entry name" value="HTH_1"/>
    <property type="match status" value="1"/>
</dbReference>
<dbReference type="Pfam" id="PF03466">
    <property type="entry name" value="LysR_substrate"/>
    <property type="match status" value="1"/>
</dbReference>
<organism evidence="6 7">
    <name type="scientific">Thioclava dalianensis</name>
    <dbReference type="NCBI Taxonomy" id="1185766"/>
    <lineage>
        <taxon>Bacteria</taxon>
        <taxon>Pseudomonadati</taxon>
        <taxon>Pseudomonadota</taxon>
        <taxon>Alphaproteobacteria</taxon>
        <taxon>Rhodobacterales</taxon>
        <taxon>Paracoccaceae</taxon>
        <taxon>Thioclava</taxon>
    </lineage>
</organism>
<keyword evidence="2" id="KW-0805">Transcription regulation</keyword>
<sequence length="304" mass="32850">MIDPLLRLRHLRVFLETARRGSLSAAAEAMHVSQPAASKSIRELEEILGTALFDRTGRRLVLTAAGRVFQTRAGTAMADLAEAQRQVLDPPKTRPRLSLGLLPTASAELTPRAALAFRKAHPDCILRIATGPNWLLLSQLRERALDMVVGRMPTPENAEGLRFTQLYWERVLPVARAGHPLLTPDWSPGDLARYPLMLPPKGAMIASQVQAWLHSVGLDEPDTAFENVSAAFGRAVVLGSDTVWFISEGVVRSEIEAGTLAVLPLRHGLLGGPVGITIRDDHSPNAQMAALMAALEHAAEGMGA</sequence>
<keyword evidence="7" id="KW-1185">Reference proteome</keyword>
<comment type="caution">
    <text evidence="6">The sequence shown here is derived from an EMBL/GenBank/DDBJ whole genome shotgun (WGS) entry which is preliminary data.</text>
</comment>